<dbReference type="GO" id="GO:0015097">
    <property type="term" value="F:mercury ion transmembrane transporter activity"/>
    <property type="evidence" value="ECO:0007669"/>
    <property type="project" value="InterPro"/>
</dbReference>
<accession>A0A1U6HAZ4</accession>
<sequence>MAMRSALFSIRDRLDRAGIVLSGLCAVHCILGVILVGILGLGGEVLLSPAIHRFGLALALVVGLVSLGFGVMRHGRVAPLIVGGLGLALMAMAIAVGHGLPEAVLTVLGVALVAIAHIANLRSHAHS</sequence>
<evidence type="ECO:0000313" key="2">
    <source>
        <dbReference type="EMBL" id="SLJ92944.1"/>
    </source>
</evidence>
<dbReference type="Pfam" id="PF03203">
    <property type="entry name" value="MerC"/>
    <property type="match status" value="1"/>
</dbReference>
<dbReference type="GO" id="GO:0016020">
    <property type="term" value="C:membrane"/>
    <property type="evidence" value="ECO:0007669"/>
    <property type="project" value="InterPro"/>
</dbReference>
<dbReference type="Proteomes" id="UP000190989">
    <property type="component" value="Unassembled WGS sequence"/>
</dbReference>
<organism evidence="2 3">
    <name type="scientific">Novosphingobium mathurense</name>
    <dbReference type="NCBI Taxonomy" id="428990"/>
    <lineage>
        <taxon>Bacteria</taxon>
        <taxon>Pseudomonadati</taxon>
        <taxon>Pseudomonadota</taxon>
        <taxon>Alphaproteobacteria</taxon>
        <taxon>Sphingomonadales</taxon>
        <taxon>Sphingomonadaceae</taxon>
        <taxon>Novosphingobium</taxon>
    </lineage>
</organism>
<keyword evidence="1" id="KW-1133">Transmembrane helix</keyword>
<dbReference type="EMBL" id="FVZE01000002">
    <property type="protein sequence ID" value="SLJ92944.1"/>
    <property type="molecule type" value="Genomic_DNA"/>
</dbReference>
<keyword evidence="1" id="KW-0472">Membrane</keyword>
<gene>
    <name evidence="2" type="ORF">SAMN06295987_10220</name>
</gene>
<dbReference type="STRING" id="428990.SAMN06295987_10220"/>
<keyword evidence="3" id="KW-1185">Reference proteome</keyword>
<keyword evidence="1" id="KW-0812">Transmembrane</keyword>
<feature type="transmembrane region" description="Helical" evidence="1">
    <location>
        <begin position="77"/>
        <end position="97"/>
    </location>
</feature>
<feature type="transmembrane region" description="Helical" evidence="1">
    <location>
        <begin position="20"/>
        <end position="39"/>
    </location>
</feature>
<protein>
    <submittedName>
        <fullName evidence="2">MerC mercury resistance protein</fullName>
    </submittedName>
</protein>
<evidence type="ECO:0000313" key="3">
    <source>
        <dbReference type="Proteomes" id="UP000190989"/>
    </source>
</evidence>
<feature type="transmembrane region" description="Helical" evidence="1">
    <location>
        <begin position="103"/>
        <end position="121"/>
    </location>
</feature>
<dbReference type="AlphaFoldDB" id="A0A1U6HAZ4"/>
<name>A0A1U6HAZ4_9SPHN</name>
<reference evidence="3" key="1">
    <citation type="submission" date="2017-02" db="EMBL/GenBank/DDBJ databases">
        <authorList>
            <person name="Varghese N."/>
            <person name="Submissions S."/>
        </authorList>
    </citation>
    <scope>NUCLEOTIDE SEQUENCE [LARGE SCALE GENOMIC DNA]</scope>
    <source>
        <strain evidence="3">SM117</strain>
    </source>
</reference>
<feature type="transmembrane region" description="Helical" evidence="1">
    <location>
        <begin position="51"/>
        <end position="70"/>
    </location>
</feature>
<proteinExistence type="predicted"/>
<evidence type="ECO:0000256" key="1">
    <source>
        <dbReference type="SAM" id="Phobius"/>
    </source>
</evidence>
<dbReference type="InterPro" id="IPR004891">
    <property type="entry name" value="Mercury-R_MerC"/>
</dbReference>